<evidence type="ECO:0000313" key="3">
    <source>
        <dbReference type="Proteomes" id="UP000751614"/>
    </source>
</evidence>
<proteinExistence type="predicted"/>
<keyword evidence="1" id="KW-1133">Transmembrane helix</keyword>
<keyword evidence="1" id="KW-0472">Membrane</keyword>
<gene>
    <name evidence="2" type="ORF">FGG15_08945</name>
</gene>
<protein>
    <submittedName>
        <fullName evidence="2">Uncharacterized protein</fullName>
    </submittedName>
</protein>
<name>A0ABY2WI70_9FLAO</name>
<dbReference type="EMBL" id="VCNI01000002">
    <property type="protein sequence ID" value="TMU54345.1"/>
    <property type="molecule type" value="Genomic_DNA"/>
</dbReference>
<organism evidence="2 3">
    <name type="scientific">Flagellimonas algicola</name>
    <dbReference type="NCBI Taxonomy" id="2583815"/>
    <lineage>
        <taxon>Bacteria</taxon>
        <taxon>Pseudomonadati</taxon>
        <taxon>Bacteroidota</taxon>
        <taxon>Flavobacteriia</taxon>
        <taxon>Flavobacteriales</taxon>
        <taxon>Flavobacteriaceae</taxon>
        <taxon>Flagellimonas</taxon>
    </lineage>
</organism>
<dbReference type="RefSeq" id="WP_138835459.1">
    <property type="nucleotide sequence ID" value="NZ_VCNI01000002.1"/>
</dbReference>
<keyword evidence="1" id="KW-0812">Transmembrane</keyword>
<comment type="caution">
    <text evidence="2">The sequence shown here is derived from an EMBL/GenBank/DDBJ whole genome shotgun (WGS) entry which is preliminary data.</text>
</comment>
<dbReference type="Proteomes" id="UP000751614">
    <property type="component" value="Unassembled WGS sequence"/>
</dbReference>
<reference evidence="2 3" key="1">
    <citation type="submission" date="2019-05" db="EMBL/GenBank/DDBJ databases">
        <title>Flagellimonas sp. AsT0115, sp. nov., isolated from a marine red algae, Asparagopsis taxiformis.</title>
        <authorList>
            <person name="Kim J."/>
            <person name="Jeong S.E."/>
            <person name="Jeon C.O."/>
        </authorList>
    </citation>
    <scope>NUCLEOTIDE SEQUENCE [LARGE SCALE GENOMIC DNA]</scope>
    <source>
        <strain evidence="2 3">AsT0115</strain>
    </source>
</reference>
<evidence type="ECO:0000256" key="1">
    <source>
        <dbReference type="SAM" id="Phobius"/>
    </source>
</evidence>
<sequence length="271" mass="31224">MKIEKYNQRLLAILGTVGVIFLIIALIAFVSMWALELGRYSDDDIDTGILSQEKIEQLQQENKREQVISYETPRLIDTLNSVYIIPVSHKTLGEPEDIDESLNAMSSGGLFEKVDMRYTNYFYGAFNNIIVYKPELDDFKKLFDKRVNFNEIQTEYFEDDIFLLLSVSEKDTFKDGVINLKDYKTLYIYSMGTGELKTVAIEGTDVFQFKVLNTGKDIAIRFGIDKNKDGKYEEHNEPTIIKKYDFETGSLVDIVDQKVNAEMQRTLEGTK</sequence>
<evidence type="ECO:0000313" key="2">
    <source>
        <dbReference type="EMBL" id="TMU54345.1"/>
    </source>
</evidence>
<feature type="transmembrane region" description="Helical" evidence="1">
    <location>
        <begin position="12"/>
        <end position="35"/>
    </location>
</feature>
<accession>A0ABY2WI70</accession>
<keyword evidence="3" id="KW-1185">Reference proteome</keyword>